<evidence type="ECO:0000313" key="2">
    <source>
        <dbReference type="EMBL" id="KAA5542477.1"/>
    </source>
</evidence>
<dbReference type="SUPFAM" id="SSF54909">
    <property type="entry name" value="Dimeric alpha+beta barrel"/>
    <property type="match status" value="2"/>
</dbReference>
<dbReference type="InterPro" id="IPR011008">
    <property type="entry name" value="Dimeric_a/b-barrel"/>
</dbReference>
<proteinExistence type="predicted"/>
<evidence type="ECO:0000313" key="3">
    <source>
        <dbReference type="Proteomes" id="UP000323426"/>
    </source>
</evidence>
<dbReference type="Proteomes" id="UP000323426">
    <property type="component" value="Unassembled WGS sequence"/>
</dbReference>
<dbReference type="EMBL" id="VWSF01000017">
    <property type="protein sequence ID" value="KAA5542477.1"/>
    <property type="molecule type" value="Genomic_DNA"/>
</dbReference>
<dbReference type="Pfam" id="PF07978">
    <property type="entry name" value="NIPSNAP"/>
    <property type="match status" value="1"/>
</dbReference>
<keyword evidence="3" id="KW-1185">Reference proteome</keyword>
<organism evidence="2 3">
    <name type="scientific">Adhaeribacter rhizoryzae</name>
    <dbReference type="NCBI Taxonomy" id="2607907"/>
    <lineage>
        <taxon>Bacteria</taxon>
        <taxon>Pseudomonadati</taxon>
        <taxon>Bacteroidota</taxon>
        <taxon>Cytophagia</taxon>
        <taxon>Cytophagales</taxon>
        <taxon>Hymenobacteraceae</taxon>
        <taxon>Adhaeribacter</taxon>
    </lineage>
</organism>
<reference evidence="2 3" key="1">
    <citation type="submission" date="2019-09" db="EMBL/GenBank/DDBJ databases">
        <title>Genome sequence and assembly of Adhaeribacter sp.</title>
        <authorList>
            <person name="Chhetri G."/>
        </authorList>
    </citation>
    <scope>NUCLEOTIDE SEQUENCE [LARGE SCALE GENOMIC DNA]</scope>
    <source>
        <strain evidence="2 3">DK36</strain>
    </source>
</reference>
<dbReference type="InterPro" id="IPR012577">
    <property type="entry name" value="NIPSNAP"/>
</dbReference>
<dbReference type="AlphaFoldDB" id="A0A5M6D4N9"/>
<name>A0A5M6D4N9_9BACT</name>
<evidence type="ECO:0000259" key="1">
    <source>
        <dbReference type="Pfam" id="PF07978"/>
    </source>
</evidence>
<feature type="domain" description="NIPSNAP" evidence="1">
    <location>
        <begin position="160"/>
        <end position="263"/>
    </location>
</feature>
<protein>
    <submittedName>
        <fullName evidence="2">NIPSNAP family containing protein</fullName>
    </submittedName>
</protein>
<gene>
    <name evidence="2" type="ORF">F0145_18680</name>
</gene>
<accession>A0A5M6D4N9</accession>
<dbReference type="Gene3D" id="3.30.70.100">
    <property type="match status" value="2"/>
</dbReference>
<sequence>MKTNKSVLGLLWAVLFLNFVGLALPAYSAPAREFYELKVYSLKTKEQEERVENYLKNAYQPAMHRAGISKVGVFKPISNDTARTKKIFVLVPMKSLDQLVKLPQALQKDKQYAQAGADYINAPFNNPPYTRMESIVIQAFELMPQMALPKLKGPKSERVYELRSYEGHTEKIYQNKVQMFNQGGEIDIFNRLGFNAVFYGEVVAGSTMPNLMYLTTFEDRPTRDEKWKSFSADPAWKTLSAKPEYKNNVSKNVTLFLRPAEYSDI</sequence>
<comment type="caution">
    <text evidence="2">The sequence shown here is derived from an EMBL/GenBank/DDBJ whole genome shotgun (WGS) entry which is preliminary data.</text>
</comment>
<dbReference type="RefSeq" id="WP_150090777.1">
    <property type="nucleotide sequence ID" value="NZ_VWSF01000017.1"/>
</dbReference>